<dbReference type="AlphaFoldDB" id="A0A4V6MEB5"/>
<gene>
    <name evidence="3" type="ORF">EV383_3049</name>
</gene>
<dbReference type="Gene3D" id="3.40.50.150">
    <property type="entry name" value="Vaccinia Virus protein VP39"/>
    <property type="match status" value="1"/>
</dbReference>
<proteinExistence type="predicted"/>
<dbReference type="GO" id="GO:0032259">
    <property type="term" value="P:methylation"/>
    <property type="evidence" value="ECO:0007669"/>
    <property type="project" value="UniProtKB-KW"/>
</dbReference>
<dbReference type="SUPFAM" id="SSF53335">
    <property type="entry name" value="S-adenosyl-L-methionine-dependent methyltransferases"/>
    <property type="match status" value="1"/>
</dbReference>
<dbReference type="InterPro" id="IPR029063">
    <property type="entry name" value="SAM-dependent_MTases_sf"/>
</dbReference>
<keyword evidence="4" id="KW-1185">Reference proteome</keyword>
<feature type="domain" description="Methyltransferase" evidence="2">
    <location>
        <begin position="41"/>
        <end position="101"/>
    </location>
</feature>
<feature type="region of interest" description="Disordered" evidence="1">
    <location>
        <begin position="100"/>
        <end position="133"/>
    </location>
</feature>
<reference evidence="3 4" key="1">
    <citation type="submission" date="2019-02" db="EMBL/GenBank/DDBJ databases">
        <title>Sequencing the genomes of 1000 actinobacteria strains.</title>
        <authorList>
            <person name="Klenk H.-P."/>
        </authorList>
    </citation>
    <scope>NUCLEOTIDE SEQUENCE [LARGE SCALE GENOMIC DNA]</scope>
    <source>
        <strain evidence="3 4">DSM 45779</strain>
    </source>
</reference>
<dbReference type="RefSeq" id="WP_130290504.1">
    <property type="nucleotide sequence ID" value="NZ_SHKL01000001.1"/>
</dbReference>
<keyword evidence="3" id="KW-0808">Transferase</keyword>
<accession>A0A4V6MEB5</accession>
<dbReference type="CDD" id="cd02440">
    <property type="entry name" value="AdoMet_MTases"/>
    <property type="match status" value="1"/>
</dbReference>
<dbReference type="EMBL" id="SHKL01000001">
    <property type="protein sequence ID" value="RZT86160.1"/>
    <property type="molecule type" value="Genomic_DNA"/>
</dbReference>
<organism evidence="3 4">
    <name type="scientific">Pseudonocardia sediminis</name>
    <dbReference type="NCBI Taxonomy" id="1397368"/>
    <lineage>
        <taxon>Bacteria</taxon>
        <taxon>Bacillati</taxon>
        <taxon>Actinomycetota</taxon>
        <taxon>Actinomycetes</taxon>
        <taxon>Pseudonocardiales</taxon>
        <taxon>Pseudonocardiaceae</taxon>
        <taxon>Pseudonocardia</taxon>
    </lineage>
</organism>
<dbReference type="Pfam" id="PF13649">
    <property type="entry name" value="Methyltransf_25"/>
    <property type="match status" value="1"/>
</dbReference>
<dbReference type="GO" id="GO:0008168">
    <property type="term" value="F:methyltransferase activity"/>
    <property type="evidence" value="ECO:0007669"/>
    <property type="project" value="UniProtKB-KW"/>
</dbReference>
<name>A0A4V6MEB5_PSEST</name>
<protein>
    <submittedName>
        <fullName evidence="3">Methyltransferase family protein</fullName>
    </submittedName>
</protein>
<comment type="caution">
    <text evidence="3">The sequence shown here is derived from an EMBL/GenBank/DDBJ whole genome shotgun (WGS) entry which is preliminary data.</text>
</comment>
<evidence type="ECO:0000256" key="1">
    <source>
        <dbReference type="SAM" id="MobiDB-lite"/>
    </source>
</evidence>
<evidence type="ECO:0000313" key="3">
    <source>
        <dbReference type="EMBL" id="RZT86160.1"/>
    </source>
</evidence>
<dbReference type="InterPro" id="IPR041698">
    <property type="entry name" value="Methyltransf_25"/>
</dbReference>
<dbReference type="Proteomes" id="UP000291591">
    <property type="component" value="Unassembled WGS sequence"/>
</dbReference>
<evidence type="ECO:0000259" key="2">
    <source>
        <dbReference type="Pfam" id="PF13649"/>
    </source>
</evidence>
<keyword evidence="3" id="KW-0489">Methyltransferase</keyword>
<sequence length="212" mass="22132">MAGSDRELWDSRHAVVSMGEPMPPAAVLGREHLLRAPGRALDVACGRGAVSVWLALRGFTVDAVDVSTAGLEGGAELAGRHGVADRVRWIRADLDDGLPTEPLVADVPDATRRPHAGGVPGTEDGRPGTEDGGPGYDLVVCQRFREPSLYPVLAAALRPGGLLVVTVLSEVGDSGGRFRAGPGELLAAFGGLDVVDHLERDGEASLLARRRP</sequence>
<evidence type="ECO:0000313" key="4">
    <source>
        <dbReference type="Proteomes" id="UP000291591"/>
    </source>
</evidence>
<dbReference type="OrthoDB" id="9786503at2"/>